<feature type="transmembrane region" description="Helical" evidence="1">
    <location>
        <begin position="135"/>
        <end position="154"/>
    </location>
</feature>
<evidence type="ECO:0008006" key="3">
    <source>
        <dbReference type="Google" id="ProtNLM"/>
    </source>
</evidence>
<proteinExistence type="predicted"/>
<feature type="transmembrane region" description="Helical" evidence="1">
    <location>
        <begin position="256"/>
        <end position="276"/>
    </location>
</feature>
<name>A0A6S6SNQ6_9BACT</name>
<keyword evidence="1" id="KW-0812">Transmembrane</keyword>
<keyword evidence="1" id="KW-0472">Membrane</keyword>
<organism evidence="2">
    <name type="scientific">uncultured Aureispira sp</name>
    <dbReference type="NCBI Taxonomy" id="1331704"/>
    <lineage>
        <taxon>Bacteria</taxon>
        <taxon>Pseudomonadati</taxon>
        <taxon>Bacteroidota</taxon>
        <taxon>Saprospiria</taxon>
        <taxon>Saprospirales</taxon>
        <taxon>Saprospiraceae</taxon>
        <taxon>Aureispira</taxon>
        <taxon>environmental samples</taxon>
    </lineage>
</organism>
<feature type="transmembrane region" description="Helical" evidence="1">
    <location>
        <begin position="82"/>
        <end position="100"/>
    </location>
</feature>
<dbReference type="Gene3D" id="1.20.120.1780">
    <property type="entry name" value="UbiA prenyltransferase"/>
    <property type="match status" value="1"/>
</dbReference>
<evidence type="ECO:0000313" key="2">
    <source>
        <dbReference type="EMBL" id="CAA6812028.1"/>
    </source>
</evidence>
<accession>A0A6S6SNQ6</accession>
<reference evidence="2" key="1">
    <citation type="submission" date="2020-01" db="EMBL/GenBank/DDBJ databases">
        <authorList>
            <person name="Meier V. D."/>
            <person name="Meier V D."/>
        </authorList>
    </citation>
    <scope>NUCLEOTIDE SEQUENCE</scope>
    <source>
        <strain evidence="2">HLG_WM_MAG_10</strain>
    </source>
</reference>
<feature type="transmembrane region" description="Helical" evidence="1">
    <location>
        <begin position="7"/>
        <end position="28"/>
    </location>
</feature>
<dbReference type="EMBL" id="CACVAQ010000181">
    <property type="protein sequence ID" value="CAA6812028.1"/>
    <property type="molecule type" value="Genomic_DNA"/>
</dbReference>
<keyword evidence="1" id="KW-1133">Transmembrane helix</keyword>
<feature type="non-terminal residue" evidence="2">
    <location>
        <position position="277"/>
    </location>
</feature>
<feature type="transmembrane region" description="Helical" evidence="1">
    <location>
        <begin position="106"/>
        <end position="123"/>
    </location>
</feature>
<sequence>MVKFINFLLYSNIYIAFCAVAMTAQTLYVFDIDIKTSSALLGLVFFSTLVIYALHRLVSLSKVDKSLDVERFKVIGAYKEHIQIYAGLGILGGGVCFFCLNRPTQYALILPALLSLGYVIPFMGNKKLRLRDVHFIKIFLIAIVWSYVTVLLPFLEFKIAIGVRELGILLERILFIFVITLPFDLRDWEIDKKNQVRTIPATIGVKNTLRLALFILLLWALLFSAIYPLSIILALLISGLSTGILVYYSPKQQHDYYFTALMDGTMLLQYILVLVFT</sequence>
<protein>
    <recommendedName>
        <fullName evidence="3">UbiA prenyltransferase family protein</fullName>
    </recommendedName>
</protein>
<evidence type="ECO:0000256" key="1">
    <source>
        <dbReference type="SAM" id="Phobius"/>
    </source>
</evidence>
<feature type="transmembrane region" description="Helical" evidence="1">
    <location>
        <begin position="40"/>
        <end position="61"/>
    </location>
</feature>
<feature type="transmembrane region" description="Helical" evidence="1">
    <location>
        <begin position="166"/>
        <end position="186"/>
    </location>
</feature>
<dbReference type="AlphaFoldDB" id="A0A6S6SNQ6"/>
<gene>
    <name evidence="2" type="ORF">HELGO_WM38392</name>
</gene>